<dbReference type="InterPro" id="IPR009218">
    <property type="entry name" value="HD_phosphohydro"/>
</dbReference>
<name>A0A9E7D6M7_9ACTO</name>
<dbReference type="Gene3D" id="1.10.3210.10">
    <property type="entry name" value="Hypothetical protein af1432"/>
    <property type="match status" value="1"/>
</dbReference>
<feature type="region of interest" description="Disordered" evidence="1">
    <location>
        <begin position="385"/>
        <end position="407"/>
    </location>
</feature>
<gene>
    <name evidence="2" type="ORF">M3I41_08735</name>
</gene>
<dbReference type="SUPFAM" id="SSF109604">
    <property type="entry name" value="HD-domain/PDEase-like"/>
    <property type="match status" value="1"/>
</dbReference>
<dbReference type="KEGG" id="agh:M3I41_08735"/>
<proteinExistence type="predicted"/>
<accession>A0A9E7D6M7</accession>
<reference evidence="2" key="1">
    <citation type="submission" date="2022-05" db="EMBL/GenBank/DDBJ databases">
        <title>Using nanopore sequencing to obtain complete genomes from saliva samples.</title>
        <authorList>
            <person name="Baker J.L."/>
        </authorList>
    </citation>
    <scope>NUCLEOTIDE SEQUENCE</scope>
    <source>
        <strain evidence="2">JCVI-JB-Ag32</strain>
    </source>
</reference>
<evidence type="ECO:0000313" key="3">
    <source>
        <dbReference type="Proteomes" id="UP000830236"/>
    </source>
</evidence>
<dbReference type="PANTHER" id="PTHR21174:SF0">
    <property type="entry name" value="HD PHOSPHOHYDROLASE FAMILY PROTEIN-RELATED"/>
    <property type="match status" value="1"/>
</dbReference>
<sequence>MGVTDVPQWLLPAYVQSMSHAGATASREQLRDMGTNLITLWSTPDRAFHNLRHLIDLLTRVDELSEETRNPDLVRLAAWYHGAIFSVSADQAMHRNGGEDEAASAALAYEELTEAGVSEKNANRVAELIMNLRRHDLPTSDIDAAALSDADLGCLAIEPQRYREYSHLIYSEYAHLPLLSYLRTRTTIVRKLLARDRLFASPLGQHWERPARENLEAELRRLSRKLSILEADNDAVVDLDRFVTPASAPSPESVDLSAASAASVARSTAPSAGSLGATSAPTAPVKTGAGASSGLSAEAAMEAEPYVPQASAKPKAAPAVEIKPVTVEANKHHSEATTMESCIADIDHLLKSKKKPAQAVTRQEAAEVARQTMQEVVERRAKLAAQARAQRTGEIPVVTDISPDGEF</sequence>
<evidence type="ECO:0000313" key="2">
    <source>
        <dbReference type="EMBL" id="UQF79638.1"/>
    </source>
</evidence>
<dbReference type="PANTHER" id="PTHR21174">
    <property type="match status" value="1"/>
</dbReference>
<protein>
    <submittedName>
        <fullName evidence="2">Uncharacterized protein</fullName>
    </submittedName>
</protein>
<dbReference type="EMBL" id="CP097095">
    <property type="protein sequence ID" value="UQF79638.1"/>
    <property type="molecule type" value="Genomic_DNA"/>
</dbReference>
<dbReference type="AlphaFoldDB" id="A0A9E7D6M7"/>
<dbReference type="Proteomes" id="UP000830236">
    <property type="component" value="Chromosome"/>
</dbReference>
<feature type="region of interest" description="Disordered" evidence="1">
    <location>
        <begin position="269"/>
        <end position="291"/>
    </location>
</feature>
<evidence type="ECO:0000256" key="1">
    <source>
        <dbReference type="SAM" id="MobiDB-lite"/>
    </source>
</evidence>
<organism evidence="2 3">
    <name type="scientific">Actinomyces graevenitzii</name>
    <dbReference type="NCBI Taxonomy" id="55565"/>
    <lineage>
        <taxon>Bacteria</taxon>
        <taxon>Bacillati</taxon>
        <taxon>Actinomycetota</taxon>
        <taxon>Actinomycetes</taxon>
        <taxon>Actinomycetales</taxon>
        <taxon>Actinomycetaceae</taxon>
        <taxon>Actinomyces</taxon>
    </lineage>
</organism>